<geneLocation type="plasmid" evidence="1">
    <name>p13294-KPC</name>
</geneLocation>
<sequence>MRDLAIIFPLRRCARRELTRIKFAQLLQHLVSIESVHTAA</sequence>
<dbReference type="AlphaFoldDB" id="A0A223LMG5"/>
<protein>
    <submittedName>
        <fullName evidence="1">Uncharacterized protein</fullName>
    </submittedName>
</protein>
<reference evidence="1" key="1">
    <citation type="submission" date="2017-05" db="EMBL/GenBank/DDBJ databases">
        <title>Complete sequence of p13294-KPC.</title>
        <authorList>
            <person name="Feng J."/>
            <person name="Zhang D."/>
            <person name="Zeng L."/>
            <person name="Jiang X."/>
            <person name="Zhan Z."/>
            <person name="Luo W."/>
            <person name="Zhao Y."/>
            <person name="Zhou D."/>
        </authorList>
    </citation>
    <scope>NUCLEOTIDE SEQUENCE</scope>
    <source>
        <strain evidence="1">13294</strain>
        <plasmid evidence="1">p13294-KPC</plasmid>
    </source>
</reference>
<keyword evidence="1" id="KW-0614">Plasmid</keyword>
<proteinExistence type="predicted"/>
<accession>A0A223LMG5</accession>
<dbReference type="EMBL" id="MF156708">
    <property type="protein sequence ID" value="ASU05205.1"/>
    <property type="molecule type" value="Genomic_DNA"/>
</dbReference>
<name>A0A223LMG5_KLEPN</name>
<organism evidence="1">
    <name type="scientific">Klebsiella pneumoniae</name>
    <dbReference type="NCBI Taxonomy" id="573"/>
    <lineage>
        <taxon>Bacteria</taxon>
        <taxon>Pseudomonadati</taxon>
        <taxon>Pseudomonadota</taxon>
        <taxon>Gammaproteobacteria</taxon>
        <taxon>Enterobacterales</taxon>
        <taxon>Enterobacteriaceae</taxon>
        <taxon>Klebsiella/Raoultella group</taxon>
        <taxon>Klebsiella</taxon>
        <taxon>Klebsiella pneumoniae complex</taxon>
    </lineage>
</organism>
<evidence type="ECO:0000313" key="1">
    <source>
        <dbReference type="EMBL" id="ASU05205.1"/>
    </source>
</evidence>